<proteinExistence type="predicted"/>
<gene>
    <name evidence="2" type="ORF">ISP20_13330</name>
</gene>
<feature type="domain" description="SnoaL-like" evidence="1">
    <location>
        <begin position="14"/>
        <end position="118"/>
    </location>
</feature>
<evidence type="ECO:0000259" key="1">
    <source>
        <dbReference type="Pfam" id="PF12680"/>
    </source>
</evidence>
<accession>A0ABS2JSZ9</accession>
<evidence type="ECO:0000313" key="3">
    <source>
        <dbReference type="Proteomes" id="UP001430065"/>
    </source>
</evidence>
<dbReference type="EMBL" id="JADIKC010000005">
    <property type="protein sequence ID" value="MBM7122141.1"/>
    <property type="molecule type" value="Genomic_DNA"/>
</dbReference>
<reference evidence="2 3" key="1">
    <citation type="submission" date="2020-10" db="EMBL/GenBank/DDBJ databases">
        <title>Phylogeny of dyella-like bacteria.</title>
        <authorList>
            <person name="Fu J."/>
        </authorList>
    </citation>
    <scope>NUCLEOTIDE SEQUENCE [LARGE SCALE GENOMIC DNA]</scope>
    <source>
        <strain evidence="2 3">THG-B117</strain>
    </source>
</reference>
<comment type="caution">
    <text evidence="2">The sequence shown here is derived from an EMBL/GenBank/DDBJ whole genome shotgun (WGS) entry which is preliminary data.</text>
</comment>
<evidence type="ECO:0000313" key="2">
    <source>
        <dbReference type="EMBL" id="MBM7122141.1"/>
    </source>
</evidence>
<name>A0ABS2JSZ9_9GAMM</name>
<sequence>MSKITSVDIVNHFWREVWQSRNPDAIDELVAEDFVITSGGIDIHSRSEFKQWVATFLSKINDFEFHIVETFQNESGDRVASRWRVTGKNNGFLGTAACQSPIDMSGTAIWHVGEDGLLQHNWVERNSHEVFRKLAVE</sequence>
<dbReference type="RefSeq" id="WP_204636573.1">
    <property type="nucleotide sequence ID" value="NZ_JADIKC010000005.1"/>
</dbReference>
<dbReference type="SUPFAM" id="SSF54427">
    <property type="entry name" value="NTF2-like"/>
    <property type="match status" value="1"/>
</dbReference>
<organism evidence="2 3">
    <name type="scientific">Dyella kyungheensis</name>
    <dbReference type="NCBI Taxonomy" id="1242174"/>
    <lineage>
        <taxon>Bacteria</taxon>
        <taxon>Pseudomonadati</taxon>
        <taxon>Pseudomonadota</taxon>
        <taxon>Gammaproteobacteria</taxon>
        <taxon>Lysobacterales</taxon>
        <taxon>Rhodanobacteraceae</taxon>
        <taxon>Dyella</taxon>
    </lineage>
</organism>
<dbReference type="Gene3D" id="3.10.450.50">
    <property type="match status" value="1"/>
</dbReference>
<dbReference type="InterPro" id="IPR037401">
    <property type="entry name" value="SnoaL-like"/>
</dbReference>
<protein>
    <submittedName>
        <fullName evidence="2">Nuclear transport factor 2 family protein</fullName>
    </submittedName>
</protein>
<dbReference type="InterPro" id="IPR032710">
    <property type="entry name" value="NTF2-like_dom_sf"/>
</dbReference>
<dbReference type="Proteomes" id="UP001430065">
    <property type="component" value="Unassembled WGS sequence"/>
</dbReference>
<keyword evidence="3" id="KW-1185">Reference proteome</keyword>
<dbReference type="Pfam" id="PF12680">
    <property type="entry name" value="SnoaL_2"/>
    <property type="match status" value="1"/>
</dbReference>